<dbReference type="EMBL" id="JAAABI010000001">
    <property type="protein sequence ID" value="NAY90287.1"/>
    <property type="molecule type" value="Genomic_DNA"/>
</dbReference>
<proteinExistence type="predicted"/>
<reference evidence="1" key="1">
    <citation type="submission" date="2020-01" db="EMBL/GenBank/DDBJ databases">
        <title>Muricauda ochracea sp. nov., isolated from a tidal flat of Garorim bay in Korea.</title>
        <authorList>
            <person name="Kim D."/>
            <person name="Yoo Y."/>
            <person name="Kim J.-J."/>
        </authorList>
    </citation>
    <scope>NUCLEOTIDE SEQUENCE</scope>
    <source>
        <strain evidence="1">JGD-17</strain>
    </source>
</reference>
<protein>
    <submittedName>
        <fullName evidence="1">Uncharacterized protein</fullName>
    </submittedName>
</protein>
<dbReference type="Proteomes" id="UP000667650">
    <property type="component" value="Unassembled WGS sequence"/>
</dbReference>
<keyword evidence="2" id="KW-1185">Reference proteome</keyword>
<organism evidence="1 2">
    <name type="scientific">Flagellimonas ochracea</name>
    <dbReference type="NCBI Taxonomy" id="2696472"/>
    <lineage>
        <taxon>Bacteria</taxon>
        <taxon>Pseudomonadati</taxon>
        <taxon>Bacteroidota</taxon>
        <taxon>Flavobacteriia</taxon>
        <taxon>Flavobacteriales</taxon>
        <taxon>Flavobacteriaceae</taxon>
        <taxon>Flagellimonas</taxon>
    </lineage>
</organism>
<name>A0A964T8N6_9FLAO</name>
<sequence>MRKSIILIAVCFLMINSYSQKDNSKSDITKQVQSDIDNFLTEGESIVDVMDKIIQSPKQQELTMKFQQGIQNNYEWFVEYMEKSTPGKPMEYHPNLGITKDEYNELQELIKNIEITSSGKENVEIIKTDSTISFNSLGGLQILNRVKINSVKNEIEIGEIKLSYSGSVKVDNDENGFKSRWNGHNWAFEFPNGLNSEMLKDVQNLVAKNYKFTIGKLEKNGRTFIQIKGLEINKGEKEVEFDIPLLFLN</sequence>
<dbReference type="RefSeq" id="WP_166521712.1">
    <property type="nucleotide sequence ID" value="NZ_JAAABI010000001.1"/>
</dbReference>
<accession>A0A964T8N6</accession>
<gene>
    <name evidence="1" type="ORF">GTQ34_00005</name>
</gene>
<evidence type="ECO:0000313" key="2">
    <source>
        <dbReference type="Proteomes" id="UP000667650"/>
    </source>
</evidence>
<dbReference type="AlphaFoldDB" id="A0A964T8N6"/>
<evidence type="ECO:0000313" key="1">
    <source>
        <dbReference type="EMBL" id="NAY90287.1"/>
    </source>
</evidence>
<comment type="caution">
    <text evidence="1">The sequence shown here is derived from an EMBL/GenBank/DDBJ whole genome shotgun (WGS) entry which is preliminary data.</text>
</comment>